<keyword evidence="1" id="KW-0812">Transmembrane</keyword>
<feature type="transmembrane region" description="Helical" evidence="1">
    <location>
        <begin position="12"/>
        <end position="40"/>
    </location>
</feature>
<feature type="transmembrane region" description="Helical" evidence="1">
    <location>
        <begin position="122"/>
        <end position="148"/>
    </location>
</feature>
<feature type="transmembrane region" description="Helical" evidence="1">
    <location>
        <begin position="154"/>
        <end position="176"/>
    </location>
</feature>
<accession>A0A9J6G845</accession>
<reference evidence="3 4" key="1">
    <citation type="journal article" date="2020" name="Cell">
        <title>Large-Scale Comparative Analyses of Tick Genomes Elucidate Their Genetic Diversity and Vector Capacities.</title>
        <authorList>
            <consortium name="Tick Genome and Microbiome Consortium (TIGMIC)"/>
            <person name="Jia N."/>
            <person name="Wang J."/>
            <person name="Shi W."/>
            <person name="Du L."/>
            <person name="Sun Y."/>
            <person name="Zhan W."/>
            <person name="Jiang J.F."/>
            <person name="Wang Q."/>
            <person name="Zhang B."/>
            <person name="Ji P."/>
            <person name="Bell-Sakyi L."/>
            <person name="Cui X.M."/>
            <person name="Yuan T.T."/>
            <person name="Jiang B.G."/>
            <person name="Yang W.F."/>
            <person name="Lam T.T."/>
            <person name="Chang Q.C."/>
            <person name="Ding S.J."/>
            <person name="Wang X.J."/>
            <person name="Zhu J.G."/>
            <person name="Ruan X.D."/>
            <person name="Zhao L."/>
            <person name="Wei J.T."/>
            <person name="Ye R.Z."/>
            <person name="Que T.C."/>
            <person name="Du C.H."/>
            <person name="Zhou Y.H."/>
            <person name="Cheng J.X."/>
            <person name="Dai P.F."/>
            <person name="Guo W.B."/>
            <person name="Han X.H."/>
            <person name="Huang E.J."/>
            <person name="Li L.F."/>
            <person name="Wei W."/>
            <person name="Gao Y.C."/>
            <person name="Liu J.Z."/>
            <person name="Shao H.Z."/>
            <person name="Wang X."/>
            <person name="Wang C.C."/>
            <person name="Yang T.C."/>
            <person name="Huo Q.B."/>
            <person name="Li W."/>
            <person name="Chen H.Y."/>
            <person name="Chen S.E."/>
            <person name="Zhou L.G."/>
            <person name="Ni X.B."/>
            <person name="Tian J.H."/>
            <person name="Sheng Y."/>
            <person name="Liu T."/>
            <person name="Pan Y.S."/>
            <person name="Xia L.Y."/>
            <person name="Li J."/>
            <person name="Zhao F."/>
            <person name="Cao W.C."/>
        </authorList>
    </citation>
    <scope>NUCLEOTIDE SEQUENCE [LARGE SCALE GENOMIC DNA]</scope>
    <source>
        <strain evidence="3">HaeL-2018</strain>
    </source>
</reference>
<evidence type="ECO:0000313" key="4">
    <source>
        <dbReference type="Proteomes" id="UP000821853"/>
    </source>
</evidence>
<dbReference type="OrthoDB" id="6075923at2759"/>
<dbReference type="InterPro" id="IPR011657">
    <property type="entry name" value="CNT_C_dom"/>
</dbReference>
<dbReference type="InterPro" id="IPR008276">
    <property type="entry name" value="C_nuclsd_transpt"/>
</dbReference>
<sequence length="222" mass="23484">MERAERSPDETCVEALASGFVLLVSIVPAIGYSLVAYLSAAAFVHDVFNELGRLVRLPNFTPHAILTILLKPMVLLMGVGLEEAHYGARVLATGFLSNELGAFQELTTYAASGLLSVRTRRVLSFAVCGFHNLGSLGIVFGMLSLVAPGRSTDIASIGFSALVSACVANYLTACTVGKYNHENKILPRNFPPSTSPIHELGKISNAAAKASSFKQLANAASN</sequence>
<dbReference type="OMA" id="YNHENKI"/>
<name>A0A9J6G845_HAELO</name>
<keyword evidence="4" id="KW-1185">Reference proteome</keyword>
<feature type="domain" description="Concentrative nucleoside transporter C-terminal" evidence="2">
    <location>
        <begin position="6"/>
        <end position="177"/>
    </location>
</feature>
<keyword evidence="1" id="KW-0472">Membrane</keyword>
<keyword evidence="1" id="KW-1133">Transmembrane helix</keyword>
<dbReference type="GO" id="GO:0005886">
    <property type="term" value="C:plasma membrane"/>
    <property type="evidence" value="ECO:0007669"/>
    <property type="project" value="TreeGrafter"/>
</dbReference>
<dbReference type="AlphaFoldDB" id="A0A9J6G845"/>
<dbReference type="Proteomes" id="UP000821853">
    <property type="component" value="Chromosome 3"/>
</dbReference>
<dbReference type="GO" id="GO:0005415">
    <property type="term" value="F:nucleoside:sodium symporter activity"/>
    <property type="evidence" value="ECO:0007669"/>
    <property type="project" value="TreeGrafter"/>
</dbReference>
<gene>
    <name evidence="3" type="ORF">HPB48_020728</name>
</gene>
<comment type="caution">
    <text evidence="3">The sequence shown here is derived from an EMBL/GenBank/DDBJ whole genome shotgun (WGS) entry which is preliminary data.</text>
</comment>
<organism evidence="3 4">
    <name type="scientific">Haemaphysalis longicornis</name>
    <name type="common">Bush tick</name>
    <dbReference type="NCBI Taxonomy" id="44386"/>
    <lineage>
        <taxon>Eukaryota</taxon>
        <taxon>Metazoa</taxon>
        <taxon>Ecdysozoa</taxon>
        <taxon>Arthropoda</taxon>
        <taxon>Chelicerata</taxon>
        <taxon>Arachnida</taxon>
        <taxon>Acari</taxon>
        <taxon>Parasitiformes</taxon>
        <taxon>Ixodida</taxon>
        <taxon>Ixodoidea</taxon>
        <taxon>Ixodidae</taxon>
        <taxon>Haemaphysalinae</taxon>
        <taxon>Haemaphysalis</taxon>
    </lineage>
</organism>
<dbReference type="EMBL" id="JABSTR010000005">
    <property type="protein sequence ID" value="KAH9371453.1"/>
    <property type="molecule type" value="Genomic_DNA"/>
</dbReference>
<protein>
    <recommendedName>
        <fullName evidence="2">Concentrative nucleoside transporter C-terminal domain-containing protein</fullName>
    </recommendedName>
</protein>
<dbReference type="PANTHER" id="PTHR10590">
    <property type="entry name" value="SODIUM/NUCLEOSIDE COTRANSPORTER"/>
    <property type="match status" value="1"/>
</dbReference>
<evidence type="ECO:0000259" key="2">
    <source>
        <dbReference type="Pfam" id="PF07662"/>
    </source>
</evidence>
<evidence type="ECO:0000313" key="3">
    <source>
        <dbReference type="EMBL" id="KAH9371453.1"/>
    </source>
</evidence>
<dbReference type="VEuPathDB" id="VectorBase:HLOH_052556"/>
<dbReference type="PANTHER" id="PTHR10590:SF4">
    <property type="entry name" value="SOLUTE CARRIER FAMILY 28 MEMBER 3"/>
    <property type="match status" value="1"/>
</dbReference>
<dbReference type="Pfam" id="PF07662">
    <property type="entry name" value="Nucleos_tra2_C"/>
    <property type="match status" value="1"/>
</dbReference>
<evidence type="ECO:0000256" key="1">
    <source>
        <dbReference type="SAM" id="Phobius"/>
    </source>
</evidence>
<feature type="transmembrane region" description="Helical" evidence="1">
    <location>
        <begin position="60"/>
        <end position="81"/>
    </location>
</feature>
<proteinExistence type="predicted"/>